<dbReference type="PROSITE" id="PS51257">
    <property type="entry name" value="PROKAR_LIPOPROTEIN"/>
    <property type="match status" value="1"/>
</dbReference>
<dbReference type="Pfam" id="PF01435">
    <property type="entry name" value="Peptidase_M48"/>
    <property type="match status" value="1"/>
</dbReference>
<evidence type="ECO:0000256" key="2">
    <source>
        <dbReference type="ARBA" id="ARBA00022723"/>
    </source>
</evidence>
<comment type="similarity">
    <text evidence="6">Belongs to the peptidase M48 family.</text>
</comment>
<evidence type="ECO:0000259" key="8">
    <source>
        <dbReference type="Pfam" id="PF01435"/>
    </source>
</evidence>
<proteinExistence type="inferred from homology"/>
<evidence type="ECO:0000256" key="1">
    <source>
        <dbReference type="ARBA" id="ARBA00022670"/>
    </source>
</evidence>
<comment type="cofactor">
    <cofactor evidence="6">
        <name>Zn(2+)</name>
        <dbReference type="ChEBI" id="CHEBI:29105"/>
    </cofactor>
    <text evidence="6">Binds 1 zinc ion per subunit.</text>
</comment>
<sequence length="267" mass="29318">MKKIAFFALLGTLALGACDKNNNIVLFSVQNDKDLGAQVAAEIEANPTEYPILSESEYPEAYQYIRNMTNTILNSGQVQYKDEFAWEVKIINDDEVLNAFCTPGGYIYVYTGLIKYLDKADDLAGVMGHEIAHADLRHTSRNLQKQYGVNVLLSIILGENSSQLATIAGQIAGTGAALAFTRDFEREADDNSVVYLAGTNYACNGAAYFFQKLIDSGQAGGTPQFLSTHPNPDNRVEDINAKADEEGCDKTPITPDTYQDFKNMLPQ</sequence>
<protein>
    <submittedName>
        <fullName evidence="9">M48 family metalloprotease</fullName>
        <ecNumber evidence="9">3.4.24.-</ecNumber>
    </submittedName>
</protein>
<dbReference type="EC" id="3.4.24.-" evidence="9"/>
<keyword evidence="3 6" id="KW-0378">Hydrolase</keyword>
<keyword evidence="1 6" id="KW-0645">Protease</keyword>
<dbReference type="EMBL" id="JAUHJS010000003">
    <property type="protein sequence ID" value="MDN4165312.1"/>
    <property type="molecule type" value="Genomic_DNA"/>
</dbReference>
<dbReference type="InterPro" id="IPR001915">
    <property type="entry name" value="Peptidase_M48"/>
</dbReference>
<feature type="domain" description="Peptidase M48" evidence="8">
    <location>
        <begin position="64"/>
        <end position="241"/>
    </location>
</feature>
<evidence type="ECO:0000256" key="4">
    <source>
        <dbReference type="ARBA" id="ARBA00022833"/>
    </source>
</evidence>
<evidence type="ECO:0000256" key="6">
    <source>
        <dbReference type="RuleBase" id="RU003983"/>
    </source>
</evidence>
<keyword evidence="5 6" id="KW-0482">Metalloprotease</keyword>
<evidence type="ECO:0000256" key="3">
    <source>
        <dbReference type="ARBA" id="ARBA00022801"/>
    </source>
</evidence>
<keyword evidence="2" id="KW-0479">Metal-binding</keyword>
<evidence type="ECO:0000313" key="10">
    <source>
        <dbReference type="Proteomes" id="UP001168552"/>
    </source>
</evidence>
<dbReference type="Proteomes" id="UP001168552">
    <property type="component" value="Unassembled WGS sequence"/>
</dbReference>
<dbReference type="RefSeq" id="WP_320003837.1">
    <property type="nucleotide sequence ID" value="NZ_JAUHJS010000003.1"/>
</dbReference>
<dbReference type="Gene3D" id="3.30.2010.10">
    <property type="entry name" value="Metalloproteases ('zincins'), catalytic domain"/>
    <property type="match status" value="1"/>
</dbReference>
<organism evidence="9 10">
    <name type="scientific">Shiella aurantiaca</name>
    <dbReference type="NCBI Taxonomy" id="3058365"/>
    <lineage>
        <taxon>Bacteria</taxon>
        <taxon>Pseudomonadati</taxon>
        <taxon>Bacteroidota</taxon>
        <taxon>Cytophagia</taxon>
        <taxon>Cytophagales</taxon>
        <taxon>Shiellaceae</taxon>
        <taxon>Shiella</taxon>
    </lineage>
</organism>
<evidence type="ECO:0000313" key="9">
    <source>
        <dbReference type="EMBL" id="MDN4165312.1"/>
    </source>
</evidence>
<dbReference type="PANTHER" id="PTHR22726:SF1">
    <property type="entry name" value="METALLOENDOPEPTIDASE OMA1, MITOCHONDRIAL"/>
    <property type="match status" value="1"/>
</dbReference>
<reference evidence="9" key="1">
    <citation type="submission" date="2023-06" db="EMBL/GenBank/DDBJ databases">
        <title>Cytophagales bacterium Strain LB-30, isolated from soil.</title>
        <authorList>
            <person name="Liu B."/>
        </authorList>
    </citation>
    <scope>NUCLEOTIDE SEQUENCE</scope>
    <source>
        <strain evidence="9">LB-30</strain>
    </source>
</reference>
<evidence type="ECO:0000256" key="5">
    <source>
        <dbReference type="ARBA" id="ARBA00023049"/>
    </source>
</evidence>
<feature type="signal peptide" evidence="7">
    <location>
        <begin position="1"/>
        <end position="17"/>
    </location>
</feature>
<gene>
    <name evidence="9" type="ORF">QWY31_07355</name>
</gene>
<comment type="caution">
    <text evidence="9">The sequence shown here is derived from an EMBL/GenBank/DDBJ whole genome shotgun (WGS) entry which is preliminary data.</text>
</comment>
<evidence type="ECO:0000256" key="7">
    <source>
        <dbReference type="SAM" id="SignalP"/>
    </source>
</evidence>
<accession>A0ABT8F4C3</accession>
<dbReference type="InterPro" id="IPR051156">
    <property type="entry name" value="Mito/Outer_Membr_Metalloprot"/>
</dbReference>
<feature type="chain" id="PRO_5047492661" evidence="7">
    <location>
        <begin position="18"/>
        <end position="267"/>
    </location>
</feature>
<keyword evidence="4 6" id="KW-0862">Zinc</keyword>
<keyword evidence="10" id="KW-1185">Reference proteome</keyword>
<name>A0ABT8F4C3_9BACT</name>
<keyword evidence="7" id="KW-0732">Signal</keyword>
<dbReference type="PANTHER" id="PTHR22726">
    <property type="entry name" value="METALLOENDOPEPTIDASE OMA1"/>
    <property type="match status" value="1"/>
</dbReference>
<dbReference type="GO" id="GO:0008237">
    <property type="term" value="F:metallopeptidase activity"/>
    <property type="evidence" value="ECO:0007669"/>
    <property type="project" value="UniProtKB-KW"/>
</dbReference>